<dbReference type="PANTHER" id="PTHR45527">
    <property type="entry name" value="NONRIBOSOMAL PEPTIDE SYNTHETASE"/>
    <property type="match status" value="1"/>
</dbReference>
<dbReference type="GO" id="GO:0044550">
    <property type="term" value="P:secondary metabolite biosynthetic process"/>
    <property type="evidence" value="ECO:0007669"/>
    <property type="project" value="TreeGrafter"/>
</dbReference>
<accession>A0A6A6FM08</accession>
<dbReference type="OrthoDB" id="3642034at2759"/>
<dbReference type="Gene3D" id="3.30.559.30">
    <property type="entry name" value="Nonribosomal peptide synthetase, condensation domain"/>
    <property type="match status" value="1"/>
</dbReference>
<evidence type="ECO:0000313" key="2">
    <source>
        <dbReference type="Proteomes" id="UP000799539"/>
    </source>
</evidence>
<dbReference type="GO" id="GO:0031177">
    <property type="term" value="F:phosphopantetheine binding"/>
    <property type="evidence" value="ECO:0007669"/>
    <property type="project" value="TreeGrafter"/>
</dbReference>
<name>A0A6A6FM08_9PEZI</name>
<reference evidence="1" key="1">
    <citation type="journal article" date="2020" name="Stud. Mycol.">
        <title>101 Dothideomycetes genomes: a test case for predicting lifestyles and emergence of pathogens.</title>
        <authorList>
            <person name="Haridas S."/>
            <person name="Albert R."/>
            <person name="Binder M."/>
            <person name="Bloem J."/>
            <person name="Labutti K."/>
            <person name="Salamov A."/>
            <person name="Andreopoulos B."/>
            <person name="Baker S."/>
            <person name="Barry K."/>
            <person name="Bills G."/>
            <person name="Bluhm B."/>
            <person name="Cannon C."/>
            <person name="Castanera R."/>
            <person name="Culley D."/>
            <person name="Daum C."/>
            <person name="Ezra D."/>
            <person name="Gonzalez J."/>
            <person name="Henrissat B."/>
            <person name="Kuo A."/>
            <person name="Liang C."/>
            <person name="Lipzen A."/>
            <person name="Lutzoni F."/>
            <person name="Magnuson J."/>
            <person name="Mondo S."/>
            <person name="Nolan M."/>
            <person name="Ohm R."/>
            <person name="Pangilinan J."/>
            <person name="Park H.-J."/>
            <person name="Ramirez L."/>
            <person name="Alfaro M."/>
            <person name="Sun H."/>
            <person name="Tritt A."/>
            <person name="Yoshinaga Y."/>
            <person name="Zwiers L.-H."/>
            <person name="Turgeon B."/>
            <person name="Goodwin S."/>
            <person name="Spatafora J."/>
            <person name="Crous P."/>
            <person name="Grigoriev I."/>
        </authorList>
    </citation>
    <scope>NUCLEOTIDE SEQUENCE</scope>
    <source>
        <strain evidence="1">SCOH1-5</strain>
    </source>
</reference>
<keyword evidence="2" id="KW-1185">Reference proteome</keyword>
<evidence type="ECO:0000313" key="1">
    <source>
        <dbReference type="EMBL" id="KAF2214489.1"/>
    </source>
</evidence>
<dbReference type="Proteomes" id="UP000799539">
    <property type="component" value="Unassembled WGS sequence"/>
</dbReference>
<dbReference type="GO" id="GO:0005737">
    <property type="term" value="C:cytoplasm"/>
    <property type="evidence" value="ECO:0007669"/>
    <property type="project" value="TreeGrafter"/>
</dbReference>
<protein>
    <recommendedName>
        <fullName evidence="3">Condensation domain-containing protein</fullName>
    </recommendedName>
</protein>
<dbReference type="PANTHER" id="PTHR45527:SF1">
    <property type="entry name" value="FATTY ACID SYNTHASE"/>
    <property type="match status" value="1"/>
</dbReference>
<proteinExistence type="predicted"/>
<sequence>MLLRTASALSPACLCSEIMASRARTASQRRQIIHYRAEHHRSEIPEPYALLKTPKESGFRLSTAGLMMGRKLSELSFFIASYMYFLTNGSRTLMFTLRRLFYRLQQAVYRWFGTTDILGLSFTMDNRGEILQTLLNPVSSAWNSRIALESHSESFASLSAKSDFFKHAVLAILYSSAIDSGQSDVFLALQISHSIDDGTSTCHILHDLVNIYAGQTPETRPSFAPYLRRKTNQAFHSLSTVLVSGVYLKQRKIIRVASVTTGNAPEMTMSTVVHTAWSIVLSVLADSSDVVFSHSVHRRKEDFPGSEAVIECCVNEIPCQVILDDLTSSTQLMGTLQAQIIPFNAPHAQLGPSTIASKYTGWSQKGTIYDHSTLVVHQDVRIGHSWNMGHDGYMNIREAFFEVQRSYDFDLSTSSSSANELYLGITCLQSRYTKGELEAVVKGSFIAVRMSTGCAHRLISRRRNWWSVFRVRALVVSLSDRVGDYSLKRTKLMEVMGKEQFDVFEDRIFQGFGSFQSMTFNFVEFFKER</sequence>
<evidence type="ECO:0008006" key="3">
    <source>
        <dbReference type="Google" id="ProtNLM"/>
    </source>
</evidence>
<dbReference type="GO" id="GO:0043041">
    <property type="term" value="P:amino acid activation for nonribosomal peptide biosynthetic process"/>
    <property type="evidence" value="ECO:0007669"/>
    <property type="project" value="TreeGrafter"/>
</dbReference>
<dbReference type="EMBL" id="ML992668">
    <property type="protein sequence ID" value="KAF2214489.1"/>
    <property type="molecule type" value="Genomic_DNA"/>
</dbReference>
<dbReference type="InterPro" id="IPR023213">
    <property type="entry name" value="CAT-like_dom_sf"/>
</dbReference>
<dbReference type="SUPFAM" id="SSF52777">
    <property type="entry name" value="CoA-dependent acyltransferases"/>
    <property type="match status" value="2"/>
</dbReference>
<organism evidence="1 2">
    <name type="scientific">Cercospora zeae-maydis SCOH1-5</name>
    <dbReference type="NCBI Taxonomy" id="717836"/>
    <lineage>
        <taxon>Eukaryota</taxon>
        <taxon>Fungi</taxon>
        <taxon>Dikarya</taxon>
        <taxon>Ascomycota</taxon>
        <taxon>Pezizomycotina</taxon>
        <taxon>Dothideomycetes</taxon>
        <taxon>Dothideomycetidae</taxon>
        <taxon>Mycosphaerellales</taxon>
        <taxon>Mycosphaerellaceae</taxon>
        <taxon>Cercospora</taxon>
    </lineage>
</organism>
<dbReference type="Gene3D" id="3.30.559.10">
    <property type="entry name" value="Chloramphenicol acetyltransferase-like domain"/>
    <property type="match status" value="1"/>
</dbReference>
<gene>
    <name evidence="1" type="ORF">CERZMDRAFT_105493</name>
</gene>
<dbReference type="AlphaFoldDB" id="A0A6A6FM08"/>